<dbReference type="Pfam" id="PF01339">
    <property type="entry name" value="CheB_methylest"/>
    <property type="match status" value="1"/>
</dbReference>
<evidence type="ECO:0000256" key="4">
    <source>
        <dbReference type="PROSITE-ProRule" id="PRU00050"/>
    </source>
</evidence>
<evidence type="ECO:0000256" key="3">
    <source>
        <dbReference type="ARBA" id="ARBA00048267"/>
    </source>
</evidence>
<dbReference type="EMBL" id="JBCFQK010000016">
    <property type="protein sequence ID" value="MFA9195057.1"/>
    <property type="molecule type" value="Genomic_DNA"/>
</dbReference>
<dbReference type="InterPro" id="IPR035909">
    <property type="entry name" value="CheB_C"/>
</dbReference>
<gene>
    <name evidence="6" type="ORF">AAGV33_11635</name>
</gene>
<sequence>MAKNTMISNCKVIIIGGSAGSLQVLIDVLPSIPMIHSFAIVIVLHRRASDDLTLEDLIKVKANIPVKIIEDKITFEPGYLYVAPANYHLLFEKNSTIALDTSAKVNFSRPSIDVSFESVSEIYGNTVIGILLSGSNSDGTEGLKAIQKAGGLVIVQDPKSAEMPFMPKNAIENLTSDYVLNTQEILDFILSINNKF</sequence>
<dbReference type="RefSeq" id="WP_373392195.1">
    <property type="nucleotide sequence ID" value="NZ_JBCFQK010000016.1"/>
</dbReference>
<dbReference type="CDD" id="cd16433">
    <property type="entry name" value="CheB"/>
    <property type="match status" value="1"/>
</dbReference>
<keyword evidence="4" id="KW-0145">Chemotaxis</keyword>
<comment type="caution">
    <text evidence="6">The sequence shown here is derived from an EMBL/GenBank/DDBJ whole genome shotgun (WGS) entry which is preliminary data.</text>
</comment>
<dbReference type="PANTHER" id="PTHR42872">
    <property type="entry name" value="PROTEIN-GLUTAMATE METHYLESTERASE/PROTEIN-GLUTAMINE GLUTAMINASE"/>
    <property type="match status" value="1"/>
</dbReference>
<evidence type="ECO:0000256" key="2">
    <source>
        <dbReference type="ARBA" id="ARBA00039140"/>
    </source>
</evidence>
<evidence type="ECO:0000256" key="1">
    <source>
        <dbReference type="ARBA" id="ARBA00022801"/>
    </source>
</evidence>
<keyword evidence="1 4" id="KW-0378">Hydrolase</keyword>
<dbReference type="Proteomes" id="UP001574170">
    <property type="component" value="Unassembled WGS sequence"/>
</dbReference>
<keyword evidence="7" id="KW-1185">Reference proteome</keyword>
<dbReference type="PROSITE" id="PS50122">
    <property type="entry name" value="CHEB"/>
    <property type="match status" value="1"/>
</dbReference>
<feature type="domain" description="CheB-type methylesterase" evidence="5">
    <location>
        <begin position="6"/>
        <end position="191"/>
    </location>
</feature>
<proteinExistence type="predicted"/>
<dbReference type="Gene3D" id="3.40.50.180">
    <property type="entry name" value="Methylesterase CheB, C-terminal domain"/>
    <property type="match status" value="1"/>
</dbReference>
<evidence type="ECO:0000313" key="7">
    <source>
        <dbReference type="Proteomes" id="UP001574170"/>
    </source>
</evidence>
<protein>
    <recommendedName>
        <fullName evidence="2">protein-glutamate methylesterase</fullName>
        <ecNumber evidence="2">3.1.1.61</ecNumber>
    </recommendedName>
</protein>
<organism evidence="6 7">
    <name type="scientific">Flavobacterium magnesitis</name>
    <dbReference type="NCBI Taxonomy" id="3138077"/>
    <lineage>
        <taxon>Bacteria</taxon>
        <taxon>Pseudomonadati</taxon>
        <taxon>Bacteroidota</taxon>
        <taxon>Flavobacteriia</taxon>
        <taxon>Flavobacteriales</taxon>
        <taxon>Flavobacteriaceae</taxon>
        <taxon>Flavobacterium</taxon>
    </lineage>
</organism>
<name>A0ABV4TLU5_9FLAO</name>
<reference evidence="6 7" key="1">
    <citation type="submission" date="2024-04" db="EMBL/GenBank/DDBJ databases">
        <title>New Clade of Flavobacterium.</title>
        <authorList>
            <person name="Matos L."/>
            <person name="Proenca D.N."/>
            <person name="Fransisco R.M."/>
            <person name="Chung A.P."/>
            <person name="Maccario L."/>
            <person name="Sorensen S.J."/>
            <person name="Morais P.V."/>
        </authorList>
    </citation>
    <scope>NUCLEOTIDE SEQUENCE [LARGE SCALE GENOMIC DNA]</scope>
    <source>
        <strain evidence="6 7">FBOR7N2.3</strain>
    </source>
</reference>
<dbReference type="PANTHER" id="PTHR42872:SF3">
    <property type="entry name" value="PROTEIN-GLUTAMATE METHYLESTERASE_PROTEIN-GLUTAMINE GLUTAMINASE 1"/>
    <property type="match status" value="1"/>
</dbReference>
<dbReference type="InterPro" id="IPR000673">
    <property type="entry name" value="Sig_transdc_resp-reg_Me-estase"/>
</dbReference>
<comment type="catalytic activity">
    <reaction evidence="3">
        <text>[protein]-L-glutamate 5-O-methyl ester + H2O = L-glutamyl-[protein] + methanol + H(+)</text>
        <dbReference type="Rhea" id="RHEA:23236"/>
        <dbReference type="Rhea" id="RHEA-COMP:10208"/>
        <dbReference type="Rhea" id="RHEA-COMP:10311"/>
        <dbReference type="ChEBI" id="CHEBI:15377"/>
        <dbReference type="ChEBI" id="CHEBI:15378"/>
        <dbReference type="ChEBI" id="CHEBI:17790"/>
        <dbReference type="ChEBI" id="CHEBI:29973"/>
        <dbReference type="ChEBI" id="CHEBI:82795"/>
        <dbReference type="EC" id="3.1.1.61"/>
    </reaction>
</comment>
<dbReference type="EC" id="3.1.1.61" evidence="2"/>
<evidence type="ECO:0000259" key="5">
    <source>
        <dbReference type="PROSITE" id="PS50122"/>
    </source>
</evidence>
<feature type="active site" evidence="4">
    <location>
        <position position="138"/>
    </location>
</feature>
<evidence type="ECO:0000313" key="6">
    <source>
        <dbReference type="EMBL" id="MFA9195057.1"/>
    </source>
</evidence>
<dbReference type="SUPFAM" id="SSF52738">
    <property type="entry name" value="Methylesterase CheB, C-terminal domain"/>
    <property type="match status" value="1"/>
</dbReference>
<accession>A0ABV4TLU5</accession>
<feature type="active site" evidence="4">
    <location>
        <position position="18"/>
    </location>
</feature>
<feature type="active site" evidence="4">
    <location>
        <position position="45"/>
    </location>
</feature>